<dbReference type="InterPro" id="IPR039425">
    <property type="entry name" value="RNA_pol_sigma-70-like"/>
</dbReference>
<dbReference type="Proteomes" id="UP000051950">
    <property type="component" value="Unassembled WGS sequence"/>
</dbReference>
<organism evidence="7 8">
    <name type="scientific">Pedobacter ginsenosidimutans</name>
    <dbReference type="NCBI Taxonomy" id="687842"/>
    <lineage>
        <taxon>Bacteria</taxon>
        <taxon>Pseudomonadati</taxon>
        <taxon>Bacteroidota</taxon>
        <taxon>Sphingobacteriia</taxon>
        <taxon>Sphingobacteriales</taxon>
        <taxon>Sphingobacteriaceae</taxon>
        <taxon>Pedobacter</taxon>
    </lineage>
</organism>
<evidence type="ECO:0000256" key="2">
    <source>
        <dbReference type="ARBA" id="ARBA00023015"/>
    </source>
</evidence>
<keyword evidence="4" id="KW-0804">Transcription</keyword>
<dbReference type="GO" id="GO:0016987">
    <property type="term" value="F:sigma factor activity"/>
    <property type="evidence" value="ECO:0007669"/>
    <property type="project" value="UniProtKB-KW"/>
</dbReference>
<keyword evidence="8" id="KW-1185">Reference proteome</keyword>
<dbReference type="SUPFAM" id="SSF88946">
    <property type="entry name" value="Sigma2 domain of RNA polymerase sigma factors"/>
    <property type="match status" value="1"/>
</dbReference>
<dbReference type="InterPro" id="IPR013325">
    <property type="entry name" value="RNA_pol_sigma_r2"/>
</dbReference>
<dbReference type="Gene3D" id="1.10.10.10">
    <property type="entry name" value="Winged helix-like DNA-binding domain superfamily/Winged helix DNA-binding domain"/>
    <property type="match status" value="1"/>
</dbReference>
<dbReference type="STRING" id="687842.ASU31_01045"/>
<dbReference type="GO" id="GO:0006352">
    <property type="term" value="P:DNA-templated transcription initiation"/>
    <property type="evidence" value="ECO:0007669"/>
    <property type="project" value="InterPro"/>
</dbReference>
<dbReference type="EMBL" id="LMZQ01000001">
    <property type="protein sequence ID" value="KRT17912.1"/>
    <property type="molecule type" value="Genomic_DNA"/>
</dbReference>
<dbReference type="InterPro" id="IPR013249">
    <property type="entry name" value="RNA_pol_sigma70_r4_t2"/>
</dbReference>
<feature type="domain" description="RNA polymerase sigma-70 region 2" evidence="5">
    <location>
        <begin position="28"/>
        <end position="92"/>
    </location>
</feature>
<dbReference type="Gene3D" id="1.10.1740.10">
    <property type="match status" value="1"/>
</dbReference>
<dbReference type="SUPFAM" id="SSF88659">
    <property type="entry name" value="Sigma3 and sigma4 domains of RNA polymerase sigma factors"/>
    <property type="match status" value="1"/>
</dbReference>
<keyword evidence="2" id="KW-0805">Transcription regulation</keyword>
<feature type="domain" description="RNA polymerase sigma factor 70 region 4 type 2" evidence="6">
    <location>
        <begin position="125"/>
        <end position="176"/>
    </location>
</feature>
<dbReference type="InterPro" id="IPR013324">
    <property type="entry name" value="RNA_pol_sigma_r3/r4-like"/>
</dbReference>
<reference evidence="7 8" key="1">
    <citation type="submission" date="2015-11" db="EMBL/GenBank/DDBJ databases">
        <title>Sequence of Pedobacter ginsenosidimutans.</title>
        <authorList>
            <person name="Carson E."/>
            <person name="Keyser V."/>
            <person name="Newman J."/>
            <person name="Miller J."/>
        </authorList>
    </citation>
    <scope>NUCLEOTIDE SEQUENCE [LARGE SCALE GENOMIC DNA]</scope>
    <source>
        <strain evidence="7 8">KACC 14530</strain>
    </source>
</reference>
<evidence type="ECO:0008006" key="9">
    <source>
        <dbReference type="Google" id="ProtNLM"/>
    </source>
</evidence>
<dbReference type="Pfam" id="PF04542">
    <property type="entry name" value="Sigma70_r2"/>
    <property type="match status" value="1"/>
</dbReference>
<comment type="caution">
    <text evidence="7">The sequence shown here is derived from an EMBL/GenBank/DDBJ whole genome shotgun (WGS) entry which is preliminary data.</text>
</comment>
<evidence type="ECO:0000313" key="7">
    <source>
        <dbReference type="EMBL" id="KRT17912.1"/>
    </source>
</evidence>
<evidence type="ECO:0000256" key="4">
    <source>
        <dbReference type="ARBA" id="ARBA00023163"/>
    </source>
</evidence>
<dbReference type="PANTHER" id="PTHR43133">
    <property type="entry name" value="RNA POLYMERASE ECF-TYPE SIGMA FACTO"/>
    <property type="match status" value="1"/>
</dbReference>
<dbReference type="OrthoDB" id="799938at2"/>
<dbReference type="PANTHER" id="PTHR43133:SF46">
    <property type="entry name" value="RNA POLYMERASE SIGMA-70 FACTOR ECF SUBFAMILY"/>
    <property type="match status" value="1"/>
</dbReference>
<evidence type="ECO:0000256" key="3">
    <source>
        <dbReference type="ARBA" id="ARBA00023082"/>
    </source>
</evidence>
<dbReference type="InterPro" id="IPR014284">
    <property type="entry name" value="RNA_pol_sigma-70_dom"/>
</dbReference>
<dbReference type="GO" id="GO:0003677">
    <property type="term" value="F:DNA binding"/>
    <property type="evidence" value="ECO:0007669"/>
    <property type="project" value="InterPro"/>
</dbReference>
<protein>
    <recommendedName>
        <fullName evidence="9">RNA polymerase subunit sigma-24</fullName>
    </recommendedName>
</protein>
<dbReference type="RefSeq" id="WP_057930542.1">
    <property type="nucleotide sequence ID" value="NZ_LMZQ01000001.1"/>
</dbReference>
<evidence type="ECO:0000313" key="8">
    <source>
        <dbReference type="Proteomes" id="UP000051950"/>
    </source>
</evidence>
<dbReference type="InterPro" id="IPR007627">
    <property type="entry name" value="RNA_pol_sigma70_r2"/>
</dbReference>
<gene>
    <name evidence="7" type="ORF">ASU31_01045</name>
</gene>
<evidence type="ECO:0000256" key="1">
    <source>
        <dbReference type="ARBA" id="ARBA00010641"/>
    </source>
</evidence>
<proteinExistence type="inferred from homology"/>
<evidence type="ECO:0000259" key="5">
    <source>
        <dbReference type="Pfam" id="PF04542"/>
    </source>
</evidence>
<keyword evidence="3" id="KW-0731">Sigma factor</keyword>
<accession>A0A0T5VVR3</accession>
<evidence type="ECO:0000259" key="6">
    <source>
        <dbReference type="Pfam" id="PF08281"/>
    </source>
</evidence>
<dbReference type="Pfam" id="PF08281">
    <property type="entry name" value="Sigma70_r4_2"/>
    <property type="match status" value="1"/>
</dbReference>
<name>A0A0T5VVR3_9SPHI</name>
<sequence>MSPKPLPDEEKILSRISAGDQSAFKLVYDHYQQMVFSRALYLLKSESHAEEVLQDVMLKLWLSASNLKENSNLAAFLTTLTRNRSFQLLRRKVLESKAEVEMGKQWKEYHNETEENILLSDVRKKLHDGVNSLPPQQKLVYELCRNQGYKYEQAADIMNLSVETVKAYMKLALRFLRAYLKNNTDAVIIAIIFKLL</sequence>
<dbReference type="AlphaFoldDB" id="A0A0T5VVR3"/>
<comment type="similarity">
    <text evidence="1">Belongs to the sigma-70 factor family. ECF subfamily.</text>
</comment>
<dbReference type="NCBIfam" id="TIGR02937">
    <property type="entry name" value="sigma70-ECF"/>
    <property type="match status" value="1"/>
</dbReference>
<dbReference type="InterPro" id="IPR036388">
    <property type="entry name" value="WH-like_DNA-bd_sf"/>
</dbReference>